<proteinExistence type="inferred from homology"/>
<dbReference type="eggNOG" id="COG4690">
    <property type="taxonomic scope" value="Bacteria"/>
</dbReference>
<evidence type="ECO:0000256" key="1">
    <source>
        <dbReference type="RuleBase" id="RU364089"/>
    </source>
</evidence>
<name>H0UJZ9_9BACT</name>
<keyword evidence="1" id="KW-0378">Hydrolase</keyword>
<evidence type="ECO:0000313" key="4">
    <source>
        <dbReference type="Proteomes" id="UP000003806"/>
    </source>
</evidence>
<dbReference type="GO" id="GO:0006508">
    <property type="term" value="P:proteolysis"/>
    <property type="evidence" value="ECO:0007669"/>
    <property type="project" value="UniProtKB-KW"/>
</dbReference>
<dbReference type="InterPro" id="IPR005322">
    <property type="entry name" value="Peptidase_C69"/>
</dbReference>
<dbReference type="OrthoDB" id="9764088at2"/>
<dbReference type="Pfam" id="PF03577">
    <property type="entry name" value="Peptidase_C69"/>
    <property type="match status" value="1"/>
</dbReference>
<dbReference type="EC" id="3.4.-.-" evidence="1"/>
<keyword evidence="2" id="KW-0732">Signal</keyword>
<comment type="similarity">
    <text evidence="1">Belongs to the peptidase C69 family.</text>
</comment>
<dbReference type="RefSeq" id="WP_008520834.1">
    <property type="nucleotide sequence ID" value="NZ_CM001376.1"/>
</dbReference>
<evidence type="ECO:0000313" key="3">
    <source>
        <dbReference type="EMBL" id="EHM13009.1"/>
    </source>
</evidence>
<dbReference type="PROSITE" id="PS51257">
    <property type="entry name" value="PROKAR_LIPOPROTEIN"/>
    <property type="match status" value="1"/>
</dbReference>
<dbReference type="PANTHER" id="PTHR12994:SF17">
    <property type="entry name" value="LD30995P"/>
    <property type="match status" value="1"/>
</dbReference>
<accession>H0UJZ9</accession>
<protein>
    <recommendedName>
        <fullName evidence="1">Dipeptidase</fullName>
        <ecNumber evidence="1">3.4.-.-</ecNumber>
    </recommendedName>
</protein>
<keyword evidence="1" id="KW-0224">Dipeptidase</keyword>
<organism evidence="3 4">
    <name type="scientific">Jonquetella anthropi DSM 22815</name>
    <dbReference type="NCBI Taxonomy" id="885272"/>
    <lineage>
        <taxon>Bacteria</taxon>
        <taxon>Thermotogati</taxon>
        <taxon>Synergistota</taxon>
        <taxon>Synergistia</taxon>
        <taxon>Synergistales</taxon>
        <taxon>Dethiosulfovibrionaceae</taxon>
        <taxon>Jonquetella</taxon>
    </lineage>
</organism>
<gene>
    <name evidence="3" type="ORF">JonanDRAFT_0613</name>
</gene>
<dbReference type="Proteomes" id="UP000003806">
    <property type="component" value="Chromosome"/>
</dbReference>
<keyword evidence="1" id="KW-0645">Protease</keyword>
<feature type="chain" id="PRO_5003540824" description="Dipeptidase" evidence="2">
    <location>
        <begin position="23"/>
        <end position="540"/>
    </location>
</feature>
<dbReference type="EMBL" id="CM001376">
    <property type="protein sequence ID" value="EHM13009.1"/>
    <property type="molecule type" value="Genomic_DNA"/>
</dbReference>
<feature type="signal peptide" evidence="2">
    <location>
        <begin position="1"/>
        <end position="22"/>
    </location>
</feature>
<keyword evidence="4" id="KW-1185">Reference proteome</keyword>
<dbReference type="PANTHER" id="PTHR12994">
    <property type="entry name" value="SECERNIN"/>
    <property type="match status" value="1"/>
</dbReference>
<evidence type="ECO:0000256" key="2">
    <source>
        <dbReference type="SAM" id="SignalP"/>
    </source>
</evidence>
<reference evidence="3 4" key="1">
    <citation type="submission" date="2011-11" db="EMBL/GenBank/DDBJ databases">
        <title>The Noncontiguous Finished genome of Jonquetella anthropi DSM 22815.</title>
        <authorList>
            <consortium name="US DOE Joint Genome Institute (JGI-PGF)"/>
            <person name="Lucas S."/>
            <person name="Copeland A."/>
            <person name="Lapidus A."/>
            <person name="Glavina del Rio T."/>
            <person name="Dalin E."/>
            <person name="Tice H."/>
            <person name="Bruce D."/>
            <person name="Goodwin L."/>
            <person name="Pitluck S."/>
            <person name="Peters L."/>
            <person name="Mikhailova N."/>
            <person name="Held B."/>
            <person name="Kyrpides N."/>
            <person name="Mavromatis K."/>
            <person name="Ivanova N."/>
            <person name="Markowitz V."/>
            <person name="Cheng J.-F."/>
            <person name="Hugenholtz P."/>
            <person name="Woyke T."/>
            <person name="Wu D."/>
            <person name="Gronow S."/>
            <person name="Wellnitz S."/>
            <person name="Brambilla E."/>
            <person name="Klenk H.-P."/>
            <person name="Eisen J.A."/>
        </authorList>
    </citation>
    <scope>NUCLEOTIDE SEQUENCE [LARGE SCALE GENOMIC DNA]</scope>
    <source>
        <strain evidence="3 4">DSM 22815</strain>
    </source>
</reference>
<sequence>MKKAAPLVGLIASLVLSSAAFGCTVFAVGKNASADGTAMISHTCDSLSDHFGLKLIAAADHPAGSERLITQHGVGKAPDEADVPMSKIPEAPHTYRYLTSQYAFINEKGLAMGESTMSMTADDEHSQRAKKLMIENAFGLMNCYNLQEIALERCATAREAVELMGQLVSKYGWFSDGETMPITDGNETWVFEVYGNTMWAAWRVPDDEIFVAANRARLCHLDLTDKANVLAAPDMIDYAVKNGLISPKDANPKDFSPAEVFYPTIRLYSSLREWRALSVFAPSAKLDPWAYRFPLSVKPDKKVTVADLFALQGDWYGGTPFDLSKGKAAGPWGNPTRYRKQLNLGYKDCEYPRAINDYRQTYVQICQVDGRLPDEIKGVVWFGYGAADTTYLTPLWASMSELPALYSTGTRRTPYTPESGWWSCIRVQSIADWRYQPIRAEIHEARTPRMNEQFARVPELLKQSAELINKGDRSAGLELIQKYAYDQAQGWHDEWLKLGDRLFSKYCLGAIDMNLTPFPKEWAESIADGPFVRPDGTGGK</sequence>
<dbReference type="GO" id="GO:0070004">
    <property type="term" value="F:cysteine-type exopeptidase activity"/>
    <property type="evidence" value="ECO:0007669"/>
    <property type="project" value="InterPro"/>
</dbReference>
<dbReference type="AlphaFoldDB" id="H0UJZ9"/>
<dbReference type="Gene3D" id="3.60.60.10">
    <property type="entry name" value="Penicillin V Acylase, Chain A"/>
    <property type="match status" value="1"/>
</dbReference>
<comment type="catalytic activity">
    <reaction evidence="1">
        <text>an L-aminoacyl-L-amino acid + H2O = 2 an L-alpha-amino acid</text>
        <dbReference type="Rhea" id="RHEA:48940"/>
        <dbReference type="ChEBI" id="CHEBI:15377"/>
        <dbReference type="ChEBI" id="CHEBI:59869"/>
        <dbReference type="ChEBI" id="CHEBI:77460"/>
    </reaction>
</comment>
<dbReference type="GO" id="GO:0016805">
    <property type="term" value="F:dipeptidase activity"/>
    <property type="evidence" value="ECO:0007669"/>
    <property type="project" value="UniProtKB-KW"/>
</dbReference>
<dbReference type="HOGENOM" id="CLU_014823_3_0_0"/>